<dbReference type="Proteomes" id="UP000288805">
    <property type="component" value="Unassembled WGS sequence"/>
</dbReference>
<comment type="caution">
    <text evidence="2">The sequence shown here is derived from an EMBL/GenBank/DDBJ whole genome shotgun (WGS) entry which is preliminary data.</text>
</comment>
<feature type="region of interest" description="Disordered" evidence="1">
    <location>
        <begin position="53"/>
        <end position="73"/>
    </location>
</feature>
<organism evidence="2 3">
    <name type="scientific">Vitis vinifera</name>
    <name type="common">Grape</name>
    <dbReference type="NCBI Taxonomy" id="29760"/>
    <lineage>
        <taxon>Eukaryota</taxon>
        <taxon>Viridiplantae</taxon>
        <taxon>Streptophyta</taxon>
        <taxon>Embryophyta</taxon>
        <taxon>Tracheophyta</taxon>
        <taxon>Spermatophyta</taxon>
        <taxon>Magnoliopsida</taxon>
        <taxon>eudicotyledons</taxon>
        <taxon>Gunneridae</taxon>
        <taxon>Pentapetalae</taxon>
        <taxon>rosids</taxon>
        <taxon>Vitales</taxon>
        <taxon>Vitaceae</taxon>
        <taxon>Viteae</taxon>
        <taxon>Vitis</taxon>
    </lineage>
</organism>
<accession>A0A438JZL4</accession>
<dbReference type="AlphaFoldDB" id="A0A438JZL4"/>
<proteinExistence type="predicted"/>
<dbReference type="EMBL" id="QGNW01000021">
    <property type="protein sequence ID" value="RVX14395.1"/>
    <property type="molecule type" value="Genomic_DNA"/>
</dbReference>
<evidence type="ECO:0000313" key="2">
    <source>
        <dbReference type="EMBL" id="RVX14395.1"/>
    </source>
</evidence>
<evidence type="ECO:0000256" key="1">
    <source>
        <dbReference type="SAM" id="MobiDB-lite"/>
    </source>
</evidence>
<evidence type="ECO:0000313" key="3">
    <source>
        <dbReference type="Proteomes" id="UP000288805"/>
    </source>
</evidence>
<reference evidence="2 3" key="1">
    <citation type="journal article" date="2018" name="PLoS Genet.">
        <title>Population sequencing reveals clonal diversity and ancestral inbreeding in the grapevine cultivar Chardonnay.</title>
        <authorList>
            <person name="Roach M.J."/>
            <person name="Johnson D.L."/>
            <person name="Bohlmann J."/>
            <person name="van Vuuren H.J."/>
            <person name="Jones S.J."/>
            <person name="Pretorius I.S."/>
            <person name="Schmidt S.A."/>
            <person name="Borneman A.R."/>
        </authorList>
    </citation>
    <scope>NUCLEOTIDE SEQUENCE [LARGE SCALE GENOMIC DNA]</scope>
    <source>
        <strain evidence="3">cv. Chardonnay</strain>
        <tissue evidence="2">Leaf</tissue>
    </source>
</reference>
<gene>
    <name evidence="2" type="ORF">CK203_017124</name>
</gene>
<sequence>MYSGMDGLYLYDSLKPFNGYLNYRMQNCMLSVPHLKTVIQLLANMESCQLNPMSEAHLPEKEPELTSQPSEPS</sequence>
<protein>
    <submittedName>
        <fullName evidence="2">Uncharacterized protein</fullName>
    </submittedName>
</protein>
<name>A0A438JZL4_VITVI</name>